<dbReference type="PANTHER" id="PTHR30050:SF5">
    <property type="entry name" value="DNAA REGULATORY INACTIVATOR HDA"/>
    <property type="match status" value="1"/>
</dbReference>
<dbReference type="GO" id="GO:0005886">
    <property type="term" value="C:plasma membrane"/>
    <property type="evidence" value="ECO:0007669"/>
    <property type="project" value="TreeGrafter"/>
</dbReference>
<dbReference type="InterPro" id="IPR055199">
    <property type="entry name" value="Hda_lid"/>
</dbReference>
<comment type="caution">
    <text evidence="2">The sequence shown here is derived from an EMBL/GenBank/DDBJ whole genome shotgun (WGS) entry which is preliminary data.</text>
</comment>
<dbReference type="OrthoDB" id="7390113at2"/>
<dbReference type="AlphaFoldDB" id="A0A547PRC0"/>
<dbReference type="InterPro" id="IPR027417">
    <property type="entry name" value="P-loop_NTPase"/>
</dbReference>
<dbReference type="Gene3D" id="3.40.50.300">
    <property type="entry name" value="P-loop containing nucleotide triphosphate hydrolases"/>
    <property type="match status" value="1"/>
</dbReference>
<accession>A0A547PRC0</accession>
<keyword evidence="3" id="KW-1185">Reference proteome</keyword>
<name>A0A547PRC0_9RHOB</name>
<dbReference type="Proteomes" id="UP000318590">
    <property type="component" value="Unassembled WGS sequence"/>
</dbReference>
<protein>
    <submittedName>
        <fullName evidence="2">Chromosomal replication initiator DnaA</fullName>
    </submittedName>
</protein>
<dbReference type="Pfam" id="PF22688">
    <property type="entry name" value="Hda_lid"/>
    <property type="match status" value="1"/>
</dbReference>
<dbReference type="SUPFAM" id="SSF52540">
    <property type="entry name" value="P-loop containing nucleoside triphosphate hydrolases"/>
    <property type="match status" value="1"/>
</dbReference>
<evidence type="ECO:0000259" key="1">
    <source>
        <dbReference type="Pfam" id="PF22688"/>
    </source>
</evidence>
<dbReference type="GO" id="GO:0006270">
    <property type="term" value="P:DNA replication initiation"/>
    <property type="evidence" value="ECO:0007669"/>
    <property type="project" value="TreeGrafter"/>
</dbReference>
<dbReference type="Gene3D" id="1.10.8.60">
    <property type="match status" value="1"/>
</dbReference>
<dbReference type="PANTHER" id="PTHR30050">
    <property type="entry name" value="CHROMOSOMAL REPLICATION INITIATOR PROTEIN DNAA"/>
    <property type="match status" value="1"/>
</dbReference>
<organism evidence="2 3">
    <name type="scientific">Palleronia caenipelagi</name>
    <dbReference type="NCBI Taxonomy" id="2489174"/>
    <lineage>
        <taxon>Bacteria</taxon>
        <taxon>Pseudomonadati</taxon>
        <taxon>Pseudomonadota</taxon>
        <taxon>Alphaproteobacteria</taxon>
        <taxon>Rhodobacterales</taxon>
        <taxon>Roseobacteraceae</taxon>
        <taxon>Palleronia</taxon>
    </lineage>
</organism>
<evidence type="ECO:0000313" key="2">
    <source>
        <dbReference type="EMBL" id="TRD16698.1"/>
    </source>
</evidence>
<proteinExistence type="predicted"/>
<evidence type="ECO:0000313" key="3">
    <source>
        <dbReference type="Proteomes" id="UP000318590"/>
    </source>
</evidence>
<dbReference type="EMBL" id="VFSV01000027">
    <property type="protein sequence ID" value="TRD16698.1"/>
    <property type="molecule type" value="Genomic_DNA"/>
</dbReference>
<sequence>MAEQLPLDLRIRPALGREDFVVAPSNADALAMVEGKGWPGGRLALTGPAASGKTHLAHVWAKMCDALVVPALDLPRYDIPTLAAARRIAVEDVPEIAGRAKAETALFHLYNRLGSLGGRLLVTGRTPPASWPIALPDLKSRLTALTTAELSPPDDALLGALLEKQLSDRGLEASLPVLRYLVTRMTRSAEAARDLADALDRVSLARHRPVTIPLAKTALATLAGPAHPTDES</sequence>
<gene>
    <name evidence="2" type="ORF">FEV53_13805</name>
</gene>
<dbReference type="GO" id="GO:0003688">
    <property type="term" value="F:DNA replication origin binding"/>
    <property type="evidence" value="ECO:0007669"/>
    <property type="project" value="TreeGrafter"/>
</dbReference>
<reference evidence="2 3" key="1">
    <citation type="submission" date="2019-06" db="EMBL/GenBank/DDBJ databases">
        <title>Paenimaribius caenipelagi gen. nov., sp. nov., isolated from a tidal flat.</title>
        <authorList>
            <person name="Yoon J.-H."/>
        </authorList>
    </citation>
    <scope>NUCLEOTIDE SEQUENCE [LARGE SCALE GENOMIC DNA]</scope>
    <source>
        <strain evidence="2 3">JBTF-M29</strain>
    </source>
</reference>
<feature type="domain" description="Hda lid" evidence="1">
    <location>
        <begin position="160"/>
        <end position="219"/>
    </location>
</feature>